<gene>
    <name evidence="2" type="ORF">D3878_06870</name>
</gene>
<feature type="domain" description="Plasmid pRiA4b Orf3-like" evidence="1">
    <location>
        <begin position="21"/>
        <end position="88"/>
    </location>
</feature>
<dbReference type="PANTHER" id="PTHR41878">
    <property type="entry name" value="LEXA REPRESSOR-RELATED"/>
    <property type="match status" value="1"/>
</dbReference>
<protein>
    <recommendedName>
        <fullName evidence="1">Plasmid pRiA4b Orf3-like domain-containing protein</fullName>
    </recommendedName>
</protein>
<reference evidence="3" key="1">
    <citation type="submission" date="2018-09" db="EMBL/GenBank/DDBJ databases">
        <authorList>
            <person name="Zhu H."/>
        </authorList>
    </citation>
    <scope>NUCLEOTIDE SEQUENCE [LARGE SCALE GENOMIC DNA]</scope>
    <source>
        <strain evidence="3">K1S02-23</strain>
    </source>
</reference>
<organism evidence="2 3">
    <name type="scientific">Noviherbaspirillum sedimenti</name>
    <dbReference type="NCBI Taxonomy" id="2320865"/>
    <lineage>
        <taxon>Bacteria</taxon>
        <taxon>Pseudomonadati</taxon>
        <taxon>Pseudomonadota</taxon>
        <taxon>Betaproteobacteria</taxon>
        <taxon>Burkholderiales</taxon>
        <taxon>Oxalobacteraceae</taxon>
        <taxon>Noviherbaspirillum</taxon>
    </lineage>
</organism>
<dbReference type="EMBL" id="QYUQ01000002">
    <property type="protein sequence ID" value="RJG01339.1"/>
    <property type="molecule type" value="Genomic_DNA"/>
</dbReference>
<evidence type="ECO:0000313" key="2">
    <source>
        <dbReference type="EMBL" id="RJG01339.1"/>
    </source>
</evidence>
<sequence>MRLTRVSCEGRRERSGISFSSNADQVRLCDLKFRNNERFIYEYDLGNYWQHEVRVEARLAREDKRTYPCCINGRRRAPPEDCGNPLTFMARRDAVPLQVADLFEIIRKYHVICDVAPDTHSVAQW</sequence>
<accession>A0A3A3G3E8</accession>
<dbReference type="PANTHER" id="PTHR41878:SF1">
    <property type="entry name" value="TNPR PROTEIN"/>
    <property type="match status" value="1"/>
</dbReference>
<dbReference type="InterPro" id="IPR024047">
    <property type="entry name" value="MM3350-like_sf"/>
</dbReference>
<dbReference type="InterPro" id="IPR012912">
    <property type="entry name" value="Plasmid_pRiA4b_Orf3-like"/>
</dbReference>
<proteinExistence type="predicted"/>
<comment type="caution">
    <text evidence="2">The sequence shown here is derived from an EMBL/GenBank/DDBJ whole genome shotgun (WGS) entry which is preliminary data.</text>
</comment>
<dbReference type="Proteomes" id="UP000266327">
    <property type="component" value="Unassembled WGS sequence"/>
</dbReference>
<dbReference type="Pfam" id="PF07929">
    <property type="entry name" value="PRiA4_ORF3"/>
    <property type="match status" value="1"/>
</dbReference>
<evidence type="ECO:0000313" key="3">
    <source>
        <dbReference type="Proteomes" id="UP000266327"/>
    </source>
</evidence>
<dbReference type="Gene3D" id="3.10.290.30">
    <property type="entry name" value="MM3350-like"/>
    <property type="match status" value="1"/>
</dbReference>
<dbReference type="AlphaFoldDB" id="A0A3A3G3E8"/>
<dbReference type="SUPFAM" id="SSF159941">
    <property type="entry name" value="MM3350-like"/>
    <property type="match status" value="1"/>
</dbReference>
<name>A0A3A3G3E8_9BURK</name>
<keyword evidence="3" id="KW-1185">Reference proteome</keyword>
<evidence type="ECO:0000259" key="1">
    <source>
        <dbReference type="Pfam" id="PF07929"/>
    </source>
</evidence>